<evidence type="ECO:0000313" key="7">
    <source>
        <dbReference type="EMBL" id="SKB40588.1"/>
    </source>
</evidence>
<keyword evidence="8" id="KW-1185">Reference proteome</keyword>
<evidence type="ECO:0000256" key="1">
    <source>
        <dbReference type="ARBA" id="ARBA00004651"/>
    </source>
</evidence>
<dbReference type="GO" id="GO:0015920">
    <property type="term" value="P:lipopolysaccharide transport"/>
    <property type="evidence" value="ECO:0007669"/>
    <property type="project" value="TreeGrafter"/>
</dbReference>
<dbReference type="NCBIfam" id="TIGR04408">
    <property type="entry name" value="LptG_lptG"/>
    <property type="match status" value="1"/>
</dbReference>
<accession>A0A1T5B014</accession>
<evidence type="ECO:0000256" key="2">
    <source>
        <dbReference type="ARBA" id="ARBA00022475"/>
    </source>
</evidence>
<comment type="subcellular location">
    <subcellularLocation>
        <location evidence="1">Cell membrane</location>
        <topology evidence="1">Multi-pass membrane protein</topology>
    </subcellularLocation>
</comment>
<evidence type="ECO:0000256" key="5">
    <source>
        <dbReference type="ARBA" id="ARBA00023136"/>
    </source>
</evidence>
<gene>
    <name evidence="7" type="ORF">SAMN06295920_102367</name>
</gene>
<evidence type="ECO:0000256" key="4">
    <source>
        <dbReference type="ARBA" id="ARBA00022989"/>
    </source>
</evidence>
<name>A0A1T5B014_9SPHN</name>
<dbReference type="EMBL" id="FUYM01000002">
    <property type="protein sequence ID" value="SKB40588.1"/>
    <property type="molecule type" value="Genomic_DNA"/>
</dbReference>
<feature type="transmembrane region" description="Helical" evidence="6">
    <location>
        <begin position="337"/>
        <end position="360"/>
    </location>
</feature>
<dbReference type="RefSeq" id="WP_079647111.1">
    <property type="nucleotide sequence ID" value="NZ_FUYM01000002.1"/>
</dbReference>
<dbReference type="InterPro" id="IPR005495">
    <property type="entry name" value="LptG/LptF_permease"/>
</dbReference>
<dbReference type="Pfam" id="PF03739">
    <property type="entry name" value="LptF_LptG"/>
    <property type="match status" value="1"/>
</dbReference>
<keyword evidence="4 6" id="KW-1133">Transmembrane helix</keyword>
<dbReference type="PANTHER" id="PTHR33529">
    <property type="entry name" value="SLR0882 PROTEIN-RELATED"/>
    <property type="match status" value="1"/>
</dbReference>
<keyword evidence="2" id="KW-1003">Cell membrane</keyword>
<keyword evidence="3 6" id="KW-0812">Transmembrane</keyword>
<dbReference type="GO" id="GO:0055085">
    <property type="term" value="P:transmembrane transport"/>
    <property type="evidence" value="ECO:0007669"/>
    <property type="project" value="InterPro"/>
</dbReference>
<feature type="transmembrane region" description="Helical" evidence="6">
    <location>
        <begin position="282"/>
        <end position="301"/>
    </location>
</feature>
<dbReference type="AlphaFoldDB" id="A0A1T5B014"/>
<feature type="transmembrane region" description="Helical" evidence="6">
    <location>
        <begin position="107"/>
        <end position="125"/>
    </location>
</feature>
<protein>
    <submittedName>
        <fullName evidence="7">Lipopolysaccharide export system permease protein</fullName>
    </submittedName>
</protein>
<feature type="transmembrane region" description="Helical" evidence="6">
    <location>
        <begin position="67"/>
        <end position="86"/>
    </location>
</feature>
<reference evidence="8" key="1">
    <citation type="submission" date="2017-02" db="EMBL/GenBank/DDBJ databases">
        <authorList>
            <person name="Varghese N."/>
            <person name="Submissions S."/>
        </authorList>
    </citation>
    <scope>NUCLEOTIDE SEQUENCE [LARGE SCALE GENOMIC DNA]</scope>
    <source>
        <strain evidence="8">UM2</strain>
    </source>
</reference>
<dbReference type="PANTHER" id="PTHR33529:SF2">
    <property type="entry name" value="LIPOPOLYSACCHARIDE EXPORT SYSTEM PERMEASE PROTEIN LPTG"/>
    <property type="match status" value="1"/>
</dbReference>
<feature type="transmembrane region" description="Helical" evidence="6">
    <location>
        <begin position="308"/>
        <end position="325"/>
    </location>
</feature>
<evidence type="ECO:0000256" key="3">
    <source>
        <dbReference type="ARBA" id="ARBA00022692"/>
    </source>
</evidence>
<organism evidence="7 8">
    <name type="scientific">Rhizorhabdus histidinilytica</name>
    <dbReference type="NCBI Taxonomy" id="439228"/>
    <lineage>
        <taxon>Bacteria</taxon>
        <taxon>Pseudomonadati</taxon>
        <taxon>Pseudomonadota</taxon>
        <taxon>Alphaproteobacteria</taxon>
        <taxon>Sphingomonadales</taxon>
        <taxon>Sphingomonadaceae</taxon>
        <taxon>Rhizorhabdus</taxon>
    </lineage>
</organism>
<dbReference type="GO" id="GO:0043190">
    <property type="term" value="C:ATP-binding cassette (ABC) transporter complex"/>
    <property type="evidence" value="ECO:0007669"/>
    <property type="project" value="InterPro"/>
</dbReference>
<evidence type="ECO:0000313" key="8">
    <source>
        <dbReference type="Proteomes" id="UP000189818"/>
    </source>
</evidence>
<dbReference type="InterPro" id="IPR030923">
    <property type="entry name" value="LptG"/>
</dbReference>
<dbReference type="STRING" id="439228.SAMN06295920_102367"/>
<dbReference type="OrthoDB" id="9798468at2"/>
<proteinExistence type="predicted"/>
<evidence type="ECO:0000256" key="6">
    <source>
        <dbReference type="SAM" id="Phobius"/>
    </source>
</evidence>
<sequence>MNISFFASRTMTFYMARMFLVRFAAVLAALVIVLMALDLLGESGDILAYPGNGDAQLWLYVTLRTPQIIARFLPFAALLATLITFVTLNQNSEIISMKAAGISAHQILAPLVVASLGVGIVSFTFNERVVARATATLTAWQDADYGPIPRDRGIVPNVWVRDGDDLIHAAAVRGRGRQARLDSVTIYDRDGGRLISIIEGARAVQAGGGWRVAGASRFDVAKGVTVRLASFDFAKGVTADRFTLANVDPASKSIVQLRTAIADLDAAGRPTGPLRAGLWHKLSGPLSAVLMPLLAAVAAFGLARSGHLFVRAVIGMALGFAYFVADNFALAMGNLGAYPPFLAAWAPFLLFLLIGETVLIRTEE</sequence>
<keyword evidence="5 6" id="KW-0472">Membrane</keyword>
<dbReference type="Proteomes" id="UP000189818">
    <property type="component" value="Unassembled WGS sequence"/>
</dbReference>